<dbReference type="InterPro" id="IPR010056">
    <property type="entry name" value="Phage_rep_org__N"/>
</dbReference>
<accession>A0A154BT07</accession>
<dbReference type="AlphaFoldDB" id="A0A154BT07"/>
<proteinExistence type="predicted"/>
<evidence type="ECO:0000313" key="2">
    <source>
        <dbReference type="EMBL" id="KYZ77062.1"/>
    </source>
</evidence>
<keyword evidence="3" id="KW-1185">Reference proteome</keyword>
<comment type="caution">
    <text evidence="2">The sequence shown here is derived from an EMBL/GenBank/DDBJ whole genome shotgun (WGS) entry which is preliminary data.</text>
</comment>
<evidence type="ECO:0000259" key="1">
    <source>
        <dbReference type="Pfam" id="PF09681"/>
    </source>
</evidence>
<protein>
    <recommendedName>
        <fullName evidence="1">Phage replisome organiser N-terminal domain-containing protein</fullName>
    </recommendedName>
</protein>
<gene>
    <name evidence="2" type="ORF">AXX12_02675</name>
</gene>
<name>A0A154BT07_ANASB</name>
<dbReference type="Pfam" id="PF09681">
    <property type="entry name" value="Phage_rep_org_N"/>
    <property type="match status" value="1"/>
</dbReference>
<sequence length="67" mass="7736">MEIKWIQLKTAFFEDDKTDFIMNLPEADSIIVIWMRILTLAGKCNAGGFILLTENIPYTMEMLAHKT</sequence>
<organism evidence="2 3">
    <name type="scientific">Anaerosporomusa subterranea</name>
    <dbReference type="NCBI Taxonomy" id="1794912"/>
    <lineage>
        <taxon>Bacteria</taxon>
        <taxon>Bacillati</taxon>
        <taxon>Bacillota</taxon>
        <taxon>Negativicutes</taxon>
        <taxon>Acetonemataceae</taxon>
        <taxon>Anaerosporomusa</taxon>
    </lineage>
</organism>
<dbReference type="STRING" id="1794912.AXX12_02675"/>
<dbReference type="NCBIfam" id="TIGR01714">
    <property type="entry name" value="phage_rep_org_N"/>
    <property type="match status" value="1"/>
</dbReference>
<dbReference type="RefSeq" id="WP_066238696.1">
    <property type="nucleotide sequence ID" value="NZ_LSGP01000013.1"/>
</dbReference>
<reference evidence="2 3" key="1">
    <citation type="submission" date="2016-02" db="EMBL/GenBank/DDBJ databases">
        <title>Anaerosporomusa subterraneum gen. nov., sp. nov., a spore-forming obligate anaerobe isolated from saprolite.</title>
        <authorList>
            <person name="Choi J.K."/>
            <person name="Shah M."/>
            <person name="Yee N."/>
        </authorList>
    </citation>
    <scope>NUCLEOTIDE SEQUENCE [LARGE SCALE GENOMIC DNA]</scope>
    <source>
        <strain evidence="2 3">RU4</strain>
    </source>
</reference>
<dbReference type="Proteomes" id="UP000076268">
    <property type="component" value="Unassembled WGS sequence"/>
</dbReference>
<feature type="domain" description="Phage replisome organiser N-terminal" evidence="1">
    <location>
        <begin position="5"/>
        <end position="65"/>
    </location>
</feature>
<dbReference type="EMBL" id="LSGP01000013">
    <property type="protein sequence ID" value="KYZ77062.1"/>
    <property type="molecule type" value="Genomic_DNA"/>
</dbReference>
<evidence type="ECO:0000313" key="3">
    <source>
        <dbReference type="Proteomes" id="UP000076268"/>
    </source>
</evidence>